<keyword evidence="2" id="KW-0732">Signal</keyword>
<dbReference type="Pfam" id="PF13855">
    <property type="entry name" value="LRR_8"/>
    <property type="match status" value="3"/>
</dbReference>
<keyword evidence="1" id="KW-0433">Leucine-rich repeat</keyword>
<reference evidence="4" key="1">
    <citation type="submission" date="2016-07" db="EMBL/GenBank/DDBJ databases">
        <authorList>
            <person name="Bretaudeau A."/>
        </authorList>
    </citation>
    <scope>NUCLEOTIDE SEQUENCE</scope>
    <source>
        <strain evidence="4">Rice</strain>
        <tissue evidence="4">Whole body</tissue>
    </source>
</reference>
<dbReference type="InterPro" id="IPR032675">
    <property type="entry name" value="LRR_dom_sf"/>
</dbReference>
<evidence type="ECO:0000256" key="2">
    <source>
        <dbReference type="ARBA" id="ARBA00022729"/>
    </source>
</evidence>
<gene>
    <name evidence="4" type="ORF">SFRICE_015783</name>
</gene>
<dbReference type="Pfam" id="PF00560">
    <property type="entry name" value="LRR_1"/>
    <property type="match status" value="1"/>
</dbReference>
<dbReference type="InterPro" id="IPR001611">
    <property type="entry name" value="Leu-rich_rpt"/>
</dbReference>
<dbReference type="InterPro" id="IPR003591">
    <property type="entry name" value="Leu-rich_rpt_typical-subtyp"/>
</dbReference>
<dbReference type="EMBL" id="ODYU01011913">
    <property type="protein sequence ID" value="SOQ57926.1"/>
    <property type="molecule type" value="Genomic_DNA"/>
</dbReference>
<dbReference type="PROSITE" id="PS51450">
    <property type="entry name" value="LRR"/>
    <property type="match status" value="3"/>
</dbReference>
<dbReference type="SUPFAM" id="SSF52058">
    <property type="entry name" value="L domain-like"/>
    <property type="match status" value="1"/>
</dbReference>
<keyword evidence="3" id="KW-0677">Repeat</keyword>
<dbReference type="PANTHER" id="PTHR24373:SF275">
    <property type="entry name" value="TIR DOMAIN-CONTAINING PROTEIN"/>
    <property type="match status" value="1"/>
</dbReference>
<dbReference type="AlphaFoldDB" id="A0A2H1WY86"/>
<proteinExistence type="predicted"/>
<dbReference type="InterPro" id="IPR050328">
    <property type="entry name" value="Dev_Immune_Receptor"/>
</dbReference>
<evidence type="ECO:0000256" key="1">
    <source>
        <dbReference type="ARBA" id="ARBA00022614"/>
    </source>
</evidence>
<accession>A0A2H1WY86</accession>
<dbReference type="PANTHER" id="PTHR24373">
    <property type="entry name" value="SLIT RELATED LEUCINE-RICH REPEAT NEURONAL PROTEIN"/>
    <property type="match status" value="1"/>
</dbReference>
<evidence type="ECO:0000313" key="4">
    <source>
        <dbReference type="EMBL" id="SOQ57926.1"/>
    </source>
</evidence>
<organism evidence="4">
    <name type="scientific">Spodoptera frugiperda</name>
    <name type="common">Fall armyworm</name>
    <dbReference type="NCBI Taxonomy" id="7108"/>
    <lineage>
        <taxon>Eukaryota</taxon>
        <taxon>Metazoa</taxon>
        <taxon>Ecdysozoa</taxon>
        <taxon>Arthropoda</taxon>
        <taxon>Hexapoda</taxon>
        <taxon>Insecta</taxon>
        <taxon>Pterygota</taxon>
        <taxon>Neoptera</taxon>
        <taxon>Endopterygota</taxon>
        <taxon>Lepidoptera</taxon>
        <taxon>Glossata</taxon>
        <taxon>Ditrysia</taxon>
        <taxon>Noctuoidea</taxon>
        <taxon>Noctuidae</taxon>
        <taxon>Amphipyrinae</taxon>
        <taxon>Spodoptera</taxon>
    </lineage>
</organism>
<dbReference type="Gene3D" id="3.80.10.10">
    <property type="entry name" value="Ribonuclease Inhibitor"/>
    <property type="match status" value="3"/>
</dbReference>
<name>A0A2H1WY86_SPOFR</name>
<evidence type="ECO:0000256" key="3">
    <source>
        <dbReference type="ARBA" id="ARBA00022737"/>
    </source>
</evidence>
<dbReference type="SMART" id="SM00369">
    <property type="entry name" value="LRR_TYP"/>
    <property type="match status" value="7"/>
</dbReference>
<sequence length="414" mass="47026">MLNPSTCKKRVPLAVSYRSMAVYKEAVIMLLPGVLVVSALQRSRASHAGCTLRSDGPCFYTIACAAPATFRPALDCSAVDPYITLHIKQSAGHNITANHFTSEFDSFVRILSAIGNDWHYLQNNAFSNFKNVLYMDLSENHIVSLGTAFSGLEQMDSLNLSRNHIETIKPGVLQFSENKSRLYLLDLSYNQLTHLSEDSFVNVNNLRSLYLQGNKLNTLGDHFFAKFKHLNYLNLCCSNMGSLRMTFKYLPSLKELNLSYNNLKKVDISKVKSLETIDLSHNDFEEIYFENFKGLPIVKVDLSFNKLKKLYVEDSAVASNASRPLVKLYLNNNDISYVDETFFNVFSYIAILNLSYNNIVEFKADTFRYVNVLKILIVSNNPKLRLADDISKELAQTFIIGKFPPSQIRKRMFT</sequence>
<dbReference type="PRINTS" id="PR00019">
    <property type="entry name" value="LEURICHRPT"/>
</dbReference>
<protein>
    <submittedName>
        <fullName evidence="4">SFRICE_015783</fullName>
    </submittedName>
</protein>